<evidence type="ECO:0000259" key="1">
    <source>
        <dbReference type="PROSITE" id="PS51201"/>
    </source>
</evidence>
<dbReference type="Gene3D" id="3.40.50.720">
    <property type="entry name" value="NAD(P)-binding Rossmann-like Domain"/>
    <property type="match status" value="1"/>
</dbReference>
<gene>
    <name evidence="2" type="primary">ppaC</name>
    <name evidence="2" type="ORF">CHKLHMKO_00086</name>
</gene>
<dbReference type="InterPro" id="IPR051319">
    <property type="entry name" value="Oligoribo/pAp-PDE_c-di-AMP_PDE"/>
</dbReference>
<dbReference type="InterPro" id="IPR038763">
    <property type="entry name" value="DHH_sf"/>
</dbReference>
<comment type="caution">
    <text evidence="2">The sequence shown here is derived from an EMBL/GenBank/DDBJ whole genome shotgun (WGS) entry which is preliminary data.</text>
</comment>
<protein>
    <submittedName>
        <fullName evidence="2">Manganese-dependent inorganic pyrophosphatase</fullName>
        <ecNumber evidence="2">3.6.1.1</ecNumber>
    </submittedName>
</protein>
<dbReference type="PANTHER" id="PTHR47618:SF1">
    <property type="entry name" value="BIFUNCTIONAL OLIGORIBONUCLEASE AND PAP PHOSPHATASE NRNA"/>
    <property type="match status" value="1"/>
</dbReference>
<dbReference type="EMBL" id="CAJHIO010000003">
    <property type="protein sequence ID" value="CAD6491222.1"/>
    <property type="molecule type" value="Genomic_DNA"/>
</dbReference>
<evidence type="ECO:0000313" key="3">
    <source>
        <dbReference type="Proteomes" id="UP000610373"/>
    </source>
</evidence>
<name>A0A811T6D8_9EURY</name>
<dbReference type="SUPFAM" id="SSF51735">
    <property type="entry name" value="NAD(P)-binding Rossmann-fold domains"/>
    <property type="match status" value="1"/>
</dbReference>
<reference evidence="2" key="1">
    <citation type="submission" date="2020-10" db="EMBL/GenBank/DDBJ databases">
        <authorList>
            <person name="Hahn C.J."/>
            <person name="Laso-Perez R."/>
            <person name="Vulcano F."/>
            <person name="Vaziourakis K.-M."/>
            <person name="Stokke R."/>
            <person name="Steen I.H."/>
            <person name="Teske A."/>
            <person name="Boetius A."/>
            <person name="Liebeke M."/>
            <person name="Amann R."/>
            <person name="Knittel K."/>
        </authorList>
    </citation>
    <scope>NUCLEOTIDE SEQUENCE</scope>
    <source>
        <strain evidence="2">Gfbio:e3339647-f889-4370-9287-4fb5cb688e4c:AG392O15_GoMArc1</strain>
    </source>
</reference>
<dbReference type="Gene3D" id="3.90.1640.10">
    <property type="entry name" value="inorganic pyrophosphatase (n-terminal core)"/>
    <property type="match status" value="1"/>
</dbReference>
<dbReference type="AlphaFoldDB" id="A0A811T6D8"/>
<dbReference type="InterPro" id="IPR001667">
    <property type="entry name" value="DDH_dom"/>
</dbReference>
<dbReference type="InterPro" id="IPR003148">
    <property type="entry name" value="RCK_N"/>
</dbReference>
<dbReference type="GO" id="GO:0003676">
    <property type="term" value="F:nucleic acid binding"/>
    <property type="evidence" value="ECO:0007669"/>
    <property type="project" value="InterPro"/>
</dbReference>
<dbReference type="PROSITE" id="PS51201">
    <property type="entry name" value="RCK_N"/>
    <property type="match status" value="1"/>
</dbReference>
<dbReference type="Pfam" id="PF02272">
    <property type="entry name" value="DHHA1"/>
    <property type="match status" value="1"/>
</dbReference>
<dbReference type="InterPro" id="IPR003156">
    <property type="entry name" value="DHHA1_dom"/>
</dbReference>
<dbReference type="Proteomes" id="UP000610373">
    <property type="component" value="Unassembled WGS sequence"/>
</dbReference>
<feature type="domain" description="RCK N-terminal" evidence="1">
    <location>
        <begin position="32"/>
        <end position="149"/>
    </location>
</feature>
<accession>A0A811T6D8</accession>
<dbReference type="EC" id="3.6.1.1" evidence="2"/>
<dbReference type="GO" id="GO:0006813">
    <property type="term" value="P:potassium ion transport"/>
    <property type="evidence" value="ECO:0007669"/>
    <property type="project" value="InterPro"/>
</dbReference>
<dbReference type="InterPro" id="IPR036291">
    <property type="entry name" value="NAD(P)-bd_dom_sf"/>
</dbReference>
<proteinExistence type="predicted"/>
<dbReference type="Pfam" id="PF02254">
    <property type="entry name" value="TrkA_N"/>
    <property type="match status" value="1"/>
</dbReference>
<dbReference type="Pfam" id="PF01368">
    <property type="entry name" value="DHH"/>
    <property type="match status" value="1"/>
</dbReference>
<sequence length="504" mass="54852">MKNEVPSSVLSEPTPDMCLSPSVHSGNGEIVMPHYAVLGCGGIGFAVAKILEERDKELILIDIDENKVETLKEQNFNAFAGDITDHTTINRITMNELEAIFVLTTSVEVNKKAIEYLRHLLPDVLIISRAVDVANKNGLEMAGADLAVLPFNLPPRSVANAIIDYLDRATTNKHVQNLLQIIHETGSKKLAIVVHDQPDPDAIASGVALKEIAASVGVKSDILFRGEFGHHENKAFVNLLQFDLEPTKEFHKEDYGNIALVECAIPGANNLLPIGTNVGIVIDHHLVDIEHVSGKYIDIRPDVGAASTILTIYLKELGIPLKTEVATALMYGIRIDTNDFKRHTSPIDFMAAAFLHPKANHELIEKIKTPSMSTETVDVLGDAIKNRTVYGSYLISNVGIVRDRDALAQAADCLLNLEGITTTVIFGVGEDMIYVSGRNRDIRINIGKYMKQAFGENCAGGHSTLAAAQIPLGVFSGTKDKQPLLKLANEAIVKRFLGIVGFDT</sequence>
<dbReference type="PANTHER" id="PTHR47618">
    <property type="entry name" value="BIFUNCTIONAL OLIGORIBONUCLEASE AND PAP PHOSPHATASE NRNA"/>
    <property type="match status" value="1"/>
</dbReference>
<keyword evidence="2" id="KW-0378">Hydrolase</keyword>
<organism evidence="2 3">
    <name type="scientific">Candidatus Argoarchaeum ethanivorans</name>
    <dbReference type="NCBI Taxonomy" id="2608793"/>
    <lineage>
        <taxon>Archaea</taxon>
        <taxon>Methanobacteriati</taxon>
        <taxon>Methanobacteriota</taxon>
        <taxon>Stenosarchaea group</taxon>
        <taxon>Methanomicrobia</taxon>
        <taxon>Methanosarcinales</taxon>
        <taxon>Methanosarcinales incertae sedis</taxon>
        <taxon>GOM Arc I cluster</taxon>
        <taxon>Candidatus Argoarchaeum</taxon>
    </lineage>
</organism>
<evidence type="ECO:0000313" key="2">
    <source>
        <dbReference type="EMBL" id="CAD6491222.1"/>
    </source>
</evidence>
<dbReference type="GO" id="GO:0004427">
    <property type="term" value="F:inorganic diphosphate phosphatase activity"/>
    <property type="evidence" value="ECO:0007669"/>
    <property type="project" value="UniProtKB-EC"/>
</dbReference>
<dbReference type="SUPFAM" id="SSF64182">
    <property type="entry name" value="DHH phosphoesterases"/>
    <property type="match status" value="1"/>
</dbReference>